<name>A0A2M8W2P9_9RHOB</name>
<dbReference type="PANTHER" id="PTHR43737:SF1">
    <property type="entry name" value="DUF1501 DOMAIN-CONTAINING PROTEIN"/>
    <property type="match status" value="1"/>
</dbReference>
<accession>A0A2M8W2P9</accession>
<evidence type="ECO:0000313" key="1">
    <source>
        <dbReference type="EMBL" id="PJI85196.1"/>
    </source>
</evidence>
<dbReference type="PROSITE" id="PS51318">
    <property type="entry name" value="TAT"/>
    <property type="match status" value="1"/>
</dbReference>
<dbReference type="Proteomes" id="UP000228531">
    <property type="component" value="Unassembled WGS sequence"/>
</dbReference>
<reference evidence="1 2" key="1">
    <citation type="submission" date="2017-11" db="EMBL/GenBank/DDBJ databases">
        <title>Genomic Encyclopedia of Archaeal and Bacterial Type Strains, Phase II (KMG-II): From Individual Species to Whole Genera.</title>
        <authorList>
            <person name="Goeker M."/>
        </authorList>
    </citation>
    <scope>NUCLEOTIDE SEQUENCE [LARGE SCALE GENOMIC DNA]</scope>
    <source>
        <strain evidence="1 2">DSM 29128</strain>
    </source>
</reference>
<sequence>MMRTRREFLKSAAAAATLAGGAGAPRFSFAQEAGGKTFVKVFMRGGADGLHLFPKVSDMNYYNARGTIAIEPPNGDSESAVDLGAGLARAMNPNLAALSEIWDSGRMLVMPACGLPAGNRSHFDAQRWIGNGARSNLIDGYLNRYLQETDTGSEALRGAVLGKGSMSTELRGGMTVPVIANGTGFDIQTDDFCFGSGCADNRLTEIMNEIAATEDASFDSIASRARDAQRVTLANIDSVTQAAAGYTTDADGLEYDGSPLGRGLQLVAQLLKAEVPLEVAALDWNIGWDTHTNQTAGGSRPFTDQSFSYHSGMTAGARNFVTFFRDMGALLDNVVVLVCTEFGRTVRQSGTGTDHGDASSWFAFGGPTQGGMADDVANLSEENLNSRRYLPVINDYRDVAAEIMVRHVGMPEDLISTVFPGQVFTDNGFFTRPTG</sequence>
<dbReference type="InterPro" id="IPR010869">
    <property type="entry name" value="DUF1501"/>
</dbReference>
<dbReference type="Pfam" id="PF07394">
    <property type="entry name" value="DUF1501"/>
    <property type="match status" value="1"/>
</dbReference>
<dbReference type="InterPro" id="IPR019546">
    <property type="entry name" value="TAT_signal_bac_arc"/>
</dbReference>
<dbReference type="InterPro" id="IPR006311">
    <property type="entry name" value="TAT_signal"/>
</dbReference>
<dbReference type="PANTHER" id="PTHR43737">
    <property type="entry name" value="BLL7424 PROTEIN"/>
    <property type="match status" value="1"/>
</dbReference>
<protein>
    <submittedName>
        <fullName evidence="1">Secreted protein</fullName>
    </submittedName>
</protein>
<gene>
    <name evidence="1" type="ORF">BC777_3196</name>
</gene>
<dbReference type="EMBL" id="PGTY01000003">
    <property type="protein sequence ID" value="PJI85196.1"/>
    <property type="molecule type" value="Genomic_DNA"/>
</dbReference>
<keyword evidence="2" id="KW-1185">Reference proteome</keyword>
<dbReference type="NCBIfam" id="TIGR01409">
    <property type="entry name" value="TAT_signal_seq"/>
    <property type="match status" value="1"/>
</dbReference>
<organism evidence="1 2">
    <name type="scientific">Yoonia maricola</name>
    <dbReference type="NCBI Taxonomy" id="420999"/>
    <lineage>
        <taxon>Bacteria</taxon>
        <taxon>Pseudomonadati</taxon>
        <taxon>Pseudomonadota</taxon>
        <taxon>Alphaproteobacteria</taxon>
        <taxon>Rhodobacterales</taxon>
        <taxon>Paracoccaceae</taxon>
        <taxon>Yoonia</taxon>
    </lineage>
</organism>
<proteinExistence type="predicted"/>
<evidence type="ECO:0000313" key="2">
    <source>
        <dbReference type="Proteomes" id="UP000228531"/>
    </source>
</evidence>
<dbReference type="RefSeq" id="WP_168769186.1">
    <property type="nucleotide sequence ID" value="NZ_PGTY01000003.1"/>
</dbReference>
<comment type="caution">
    <text evidence="1">The sequence shown here is derived from an EMBL/GenBank/DDBJ whole genome shotgun (WGS) entry which is preliminary data.</text>
</comment>
<dbReference type="AlphaFoldDB" id="A0A2M8W2P9"/>